<gene>
    <name evidence="1" type="ORF">ACMD2_25355</name>
</gene>
<dbReference type="STRING" id="4615.A0A199VWA2"/>
<evidence type="ECO:0000313" key="1">
    <source>
        <dbReference type="EMBL" id="OAY81216.1"/>
    </source>
</evidence>
<dbReference type="Proteomes" id="UP000092600">
    <property type="component" value="Unassembled WGS sequence"/>
</dbReference>
<dbReference type="SUPFAM" id="SSF53474">
    <property type="entry name" value="alpha/beta-Hydrolases"/>
    <property type="match status" value="1"/>
</dbReference>
<reference evidence="1 2" key="1">
    <citation type="journal article" date="2016" name="DNA Res.">
        <title>The draft genome of MD-2 pineapple using hybrid error correction of long reads.</title>
        <authorList>
            <person name="Redwan R.M."/>
            <person name="Saidin A."/>
            <person name="Kumar S.V."/>
        </authorList>
    </citation>
    <scope>NUCLEOTIDE SEQUENCE [LARGE SCALE GENOMIC DNA]</scope>
    <source>
        <strain evidence="2">cv. MD2</strain>
        <tissue evidence="1">Leaf</tissue>
    </source>
</reference>
<evidence type="ECO:0000313" key="2">
    <source>
        <dbReference type="Proteomes" id="UP000092600"/>
    </source>
</evidence>
<feature type="non-terminal residue" evidence="1">
    <location>
        <position position="1"/>
    </location>
</feature>
<accession>A0A199VWA2</accession>
<dbReference type="PANTHER" id="PTHR47832">
    <property type="entry name" value="DNA PHOTOLYASE"/>
    <property type="match status" value="1"/>
</dbReference>
<dbReference type="PANTHER" id="PTHR47832:SF1">
    <property type="entry name" value="DNA PHOTOLYASE"/>
    <property type="match status" value="1"/>
</dbReference>
<comment type="caution">
    <text evidence="1">The sequence shown here is derived from an EMBL/GenBank/DDBJ whole genome shotgun (WGS) entry which is preliminary data.</text>
</comment>
<sequence length="287" mass="31131">WTHFPYPPSPSPEPLFSSRQLLASEILTDKILAGESLSVNLLAGHLIGDELIALACNWGASFSPATTPSTPPSSTSDAAETEHLRALDGAAERLQLFAIDLPYPDSLCATIRGCGGVFHLASSCTVDRVLDPQYAAVGNEGPAILFVHGFGAFLEHFRDNIASVAEAENRVWPITLLAFLALLDCTSALLTAREVEALNFDLAPESSFRQPPTTNAPDICLVMTLFMEAFACEAQKLFEKPDFDTPDAPSLNNTERYYVLTTCSHMCITFSCWATCFFSTTRENSAP</sequence>
<protein>
    <submittedName>
        <fullName evidence="1">Cinnamoyl-CoA reductase 2</fullName>
    </submittedName>
</protein>
<feature type="non-terminal residue" evidence="1">
    <location>
        <position position="287"/>
    </location>
</feature>
<dbReference type="Gene3D" id="3.40.50.720">
    <property type="entry name" value="NAD(P)-binding Rossmann-like Domain"/>
    <property type="match status" value="1"/>
</dbReference>
<organism evidence="1 2">
    <name type="scientific">Ananas comosus</name>
    <name type="common">Pineapple</name>
    <name type="synonym">Ananas ananas</name>
    <dbReference type="NCBI Taxonomy" id="4615"/>
    <lineage>
        <taxon>Eukaryota</taxon>
        <taxon>Viridiplantae</taxon>
        <taxon>Streptophyta</taxon>
        <taxon>Embryophyta</taxon>
        <taxon>Tracheophyta</taxon>
        <taxon>Spermatophyta</taxon>
        <taxon>Magnoliopsida</taxon>
        <taxon>Liliopsida</taxon>
        <taxon>Poales</taxon>
        <taxon>Bromeliaceae</taxon>
        <taxon>Bromelioideae</taxon>
        <taxon>Ananas</taxon>
    </lineage>
</organism>
<dbReference type="InterPro" id="IPR029058">
    <property type="entry name" value="AB_hydrolase_fold"/>
</dbReference>
<name>A0A199VWA2_ANACO</name>
<dbReference type="AlphaFoldDB" id="A0A199VWA2"/>
<proteinExistence type="predicted"/>
<dbReference type="EMBL" id="LSRQ01000709">
    <property type="protein sequence ID" value="OAY81216.1"/>
    <property type="molecule type" value="Genomic_DNA"/>
</dbReference>